<feature type="region of interest" description="Disordered" evidence="2">
    <location>
        <begin position="1"/>
        <end position="24"/>
    </location>
</feature>
<dbReference type="Gene3D" id="1.25.40.10">
    <property type="entry name" value="Tetratricopeptide repeat domain"/>
    <property type="match status" value="2"/>
</dbReference>
<dbReference type="InParanoid" id="A0A0R0FJ27"/>
<name>A0A0R0FJ27_SOYBN</name>
<dbReference type="Gramene" id="KRH03299">
    <property type="protein sequence ID" value="KRH03299"/>
    <property type="gene ID" value="GLYMA_17G089900"/>
</dbReference>
<reference evidence="3 4" key="1">
    <citation type="journal article" date="2010" name="Nature">
        <title>Genome sequence of the palaeopolyploid soybean.</title>
        <authorList>
            <person name="Schmutz J."/>
            <person name="Cannon S.B."/>
            <person name="Schlueter J."/>
            <person name="Ma J."/>
            <person name="Mitros T."/>
            <person name="Nelson W."/>
            <person name="Hyten D.L."/>
            <person name="Song Q."/>
            <person name="Thelen J.J."/>
            <person name="Cheng J."/>
            <person name="Xu D."/>
            <person name="Hellsten U."/>
            <person name="May G.D."/>
            <person name="Yu Y."/>
            <person name="Sakurai T."/>
            <person name="Umezawa T."/>
            <person name="Bhattacharyya M.K."/>
            <person name="Sandhu D."/>
            <person name="Valliyodan B."/>
            <person name="Lindquist E."/>
            <person name="Peto M."/>
            <person name="Grant D."/>
            <person name="Shu S."/>
            <person name="Goodstein D."/>
            <person name="Barry K."/>
            <person name="Futrell-Griggs M."/>
            <person name="Abernathy B."/>
            <person name="Du J."/>
            <person name="Tian Z."/>
            <person name="Zhu L."/>
            <person name="Gill N."/>
            <person name="Joshi T."/>
            <person name="Libault M."/>
            <person name="Sethuraman A."/>
            <person name="Zhang X.-C."/>
            <person name="Shinozaki K."/>
            <person name="Nguyen H.T."/>
            <person name="Wing R.A."/>
            <person name="Cregan P."/>
            <person name="Specht J."/>
            <person name="Grimwood J."/>
            <person name="Rokhsar D."/>
            <person name="Stacey G."/>
            <person name="Shoemaker R.C."/>
            <person name="Jackson S.A."/>
        </authorList>
    </citation>
    <scope>NUCLEOTIDE SEQUENCE</scope>
    <source>
        <strain evidence="4">cv. Williams 82</strain>
        <tissue evidence="3">Callus</tissue>
    </source>
</reference>
<accession>A0A0R0FJ27</accession>
<dbReference type="InterPro" id="IPR011990">
    <property type="entry name" value="TPR-like_helical_dom_sf"/>
</dbReference>
<dbReference type="InterPro" id="IPR019734">
    <property type="entry name" value="TPR_rpt"/>
</dbReference>
<dbReference type="SMR" id="A0A0R0FJ27"/>
<protein>
    <submittedName>
        <fullName evidence="3 4">Uncharacterized protein</fullName>
    </submittedName>
</protein>
<organism evidence="3">
    <name type="scientific">Glycine max</name>
    <name type="common">Soybean</name>
    <name type="synonym">Glycine hispida</name>
    <dbReference type="NCBI Taxonomy" id="3847"/>
    <lineage>
        <taxon>Eukaryota</taxon>
        <taxon>Viridiplantae</taxon>
        <taxon>Streptophyta</taxon>
        <taxon>Embryophyta</taxon>
        <taxon>Tracheophyta</taxon>
        <taxon>Spermatophyta</taxon>
        <taxon>Magnoliopsida</taxon>
        <taxon>eudicotyledons</taxon>
        <taxon>Gunneridae</taxon>
        <taxon>Pentapetalae</taxon>
        <taxon>rosids</taxon>
        <taxon>fabids</taxon>
        <taxon>Fabales</taxon>
        <taxon>Fabaceae</taxon>
        <taxon>Papilionoideae</taxon>
        <taxon>50 kb inversion clade</taxon>
        <taxon>NPAAA clade</taxon>
        <taxon>indigoferoid/millettioid clade</taxon>
        <taxon>Phaseoleae</taxon>
        <taxon>Glycine</taxon>
        <taxon>Glycine subgen. Soja</taxon>
    </lineage>
</organism>
<dbReference type="PANTHER" id="PTHR46284">
    <property type="entry name" value="PROTEIN KINESIN LIGHT CHAIN-RELATED 3"/>
    <property type="match status" value="1"/>
</dbReference>
<dbReference type="STRING" id="3847.A0A0R0FJ27"/>
<feature type="compositionally biased region" description="Polar residues" evidence="2">
    <location>
        <begin position="66"/>
        <end position="92"/>
    </location>
</feature>
<evidence type="ECO:0000313" key="5">
    <source>
        <dbReference type="Proteomes" id="UP000008827"/>
    </source>
</evidence>
<dbReference type="PANTHER" id="PTHR46284:SF6">
    <property type="entry name" value="KINESIN LIGHT CHAIN"/>
    <property type="match status" value="1"/>
</dbReference>
<dbReference type="PROSITE" id="PS50005">
    <property type="entry name" value="TPR"/>
    <property type="match status" value="1"/>
</dbReference>
<reference evidence="4" key="2">
    <citation type="submission" date="2018-02" db="UniProtKB">
        <authorList>
            <consortium name="EnsemblPlants"/>
        </authorList>
    </citation>
    <scope>IDENTIFICATION</scope>
    <source>
        <strain evidence="4">Williams 82</strain>
    </source>
</reference>
<proteinExistence type="predicted"/>
<sequence length="399" mass="43225">MDVTLSETEMFFSSPSSTSTLQGETYSKEMNLMVVLPDVVMTSKNPSNMGTGSAQELSAHIGSAPQCDTTSSLAPQSPTRSPSTSIVPTNDSIVADVPENTYQLPPRSNRGKPPNGKHESALEHLVLASMAMVANAQDVEVASVDCNIGDTNLSLARYDEAIFAYERALTVYKTHKGENHPSVGSVYVSLADLHCRTWKVRESKSYCESALKIYENPMLGVPPEEVASGFMNVSAIYESMNELEQTLKLLHKALEILNEGSGQQNTIAGIENYTESYNAFKNAVSKLHATGEKKSAFFGTVLNQMGLACVQLHALDEAAELFEEARVILEQENGPCHPETLGVYGNLAGTYDAIGRYPSTVLFLLLKLQANATNVVTIAVTGEYKNLDTVVEIVVTNQL</sequence>
<dbReference type="AlphaFoldDB" id="A0A0R0FJ27"/>
<dbReference type="SMART" id="SM00028">
    <property type="entry name" value="TPR"/>
    <property type="match status" value="4"/>
</dbReference>
<feature type="repeat" description="TPR" evidence="1">
    <location>
        <begin position="142"/>
        <end position="175"/>
    </location>
</feature>
<dbReference type="EnsemblPlants" id="KRH03299">
    <property type="protein sequence ID" value="KRH03299"/>
    <property type="gene ID" value="GLYMA_17G089900"/>
</dbReference>
<evidence type="ECO:0000313" key="4">
    <source>
        <dbReference type="EnsemblPlants" id="KRH03299"/>
    </source>
</evidence>
<keyword evidence="1" id="KW-0802">TPR repeat</keyword>
<dbReference type="EMBL" id="CM000850">
    <property type="protein sequence ID" value="KRH03299.1"/>
    <property type="molecule type" value="Genomic_DNA"/>
</dbReference>
<dbReference type="Proteomes" id="UP000008827">
    <property type="component" value="Chromosome 17"/>
</dbReference>
<evidence type="ECO:0000313" key="3">
    <source>
        <dbReference type="EMBL" id="KRH03299.1"/>
    </source>
</evidence>
<evidence type="ECO:0000256" key="2">
    <source>
        <dbReference type="SAM" id="MobiDB-lite"/>
    </source>
</evidence>
<evidence type="ECO:0000256" key="1">
    <source>
        <dbReference type="PROSITE-ProRule" id="PRU00339"/>
    </source>
</evidence>
<feature type="region of interest" description="Disordered" evidence="2">
    <location>
        <begin position="63"/>
        <end position="118"/>
    </location>
</feature>
<dbReference type="Pfam" id="PF13424">
    <property type="entry name" value="TPR_12"/>
    <property type="match status" value="2"/>
</dbReference>
<gene>
    <name evidence="3" type="ORF">GLYMA_17G089900</name>
</gene>
<keyword evidence="5" id="KW-1185">Reference proteome</keyword>
<reference evidence="3" key="3">
    <citation type="submission" date="2018-07" db="EMBL/GenBank/DDBJ databases">
        <title>WGS assembly of Glycine max.</title>
        <authorList>
            <person name="Schmutz J."/>
            <person name="Cannon S."/>
            <person name="Schlueter J."/>
            <person name="Ma J."/>
            <person name="Mitros T."/>
            <person name="Nelson W."/>
            <person name="Hyten D."/>
            <person name="Song Q."/>
            <person name="Thelen J."/>
            <person name="Cheng J."/>
            <person name="Xu D."/>
            <person name="Hellsten U."/>
            <person name="May G."/>
            <person name="Yu Y."/>
            <person name="Sakurai T."/>
            <person name="Umezawa T."/>
            <person name="Bhattacharyya M."/>
            <person name="Sandhu D."/>
            <person name="Valliyodan B."/>
            <person name="Lindquist E."/>
            <person name="Peto M."/>
            <person name="Grant D."/>
            <person name="Shu S."/>
            <person name="Goodstein D."/>
            <person name="Barry K."/>
            <person name="Futrell-Griggs M."/>
            <person name="Abernathy B."/>
            <person name="Du J."/>
            <person name="Tian Z."/>
            <person name="Zhu L."/>
            <person name="Gill N."/>
            <person name="Joshi T."/>
            <person name="Libault M."/>
            <person name="Sethuraman A."/>
            <person name="Zhang X."/>
            <person name="Shinozaki K."/>
            <person name="Nguyen H."/>
            <person name="Wing R."/>
            <person name="Cregan P."/>
            <person name="Specht J."/>
            <person name="Grimwood J."/>
            <person name="Rokhsar D."/>
            <person name="Stacey G."/>
            <person name="Shoemaker R."/>
            <person name="Jackson S."/>
        </authorList>
    </citation>
    <scope>NUCLEOTIDE SEQUENCE</scope>
    <source>
        <tissue evidence="3">Callus</tissue>
    </source>
</reference>
<dbReference type="SUPFAM" id="SSF48452">
    <property type="entry name" value="TPR-like"/>
    <property type="match status" value="2"/>
</dbReference>